<evidence type="ECO:0000313" key="7">
    <source>
        <dbReference type="Proteomes" id="UP000292447"/>
    </source>
</evidence>
<gene>
    <name evidence="6" type="primary">MPUL0B08460</name>
    <name evidence="6" type="ORF">METSCH_B08460</name>
</gene>
<feature type="transmembrane region" description="Helical" evidence="5">
    <location>
        <begin position="554"/>
        <end position="574"/>
    </location>
</feature>
<keyword evidence="7" id="KW-1185">Reference proteome</keyword>
<feature type="transmembrane region" description="Helical" evidence="5">
    <location>
        <begin position="332"/>
        <end position="352"/>
    </location>
</feature>
<dbReference type="PANTHER" id="PTHR30249">
    <property type="entry name" value="PUTATIVE SEROTONIN TRANSPORTER"/>
    <property type="match status" value="1"/>
</dbReference>
<dbReference type="AlphaFoldDB" id="A0A4P6XLI2"/>
<evidence type="ECO:0000256" key="5">
    <source>
        <dbReference type="SAM" id="Phobius"/>
    </source>
</evidence>
<feature type="transmembrane region" description="Helical" evidence="5">
    <location>
        <begin position="466"/>
        <end position="487"/>
    </location>
</feature>
<feature type="transmembrane region" description="Helical" evidence="5">
    <location>
        <begin position="499"/>
        <end position="516"/>
    </location>
</feature>
<accession>A0A4P6XLI2</accession>
<evidence type="ECO:0000256" key="3">
    <source>
        <dbReference type="ARBA" id="ARBA00022989"/>
    </source>
</evidence>
<keyword evidence="6" id="KW-0378">Hydrolase</keyword>
<evidence type="ECO:0000256" key="4">
    <source>
        <dbReference type="ARBA" id="ARBA00023136"/>
    </source>
</evidence>
<feature type="transmembrane region" description="Helical" evidence="5">
    <location>
        <begin position="586"/>
        <end position="604"/>
    </location>
</feature>
<dbReference type="GO" id="GO:0016020">
    <property type="term" value="C:membrane"/>
    <property type="evidence" value="ECO:0007669"/>
    <property type="project" value="UniProtKB-SubCell"/>
</dbReference>
<dbReference type="GO" id="GO:0016787">
    <property type="term" value="F:hydrolase activity"/>
    <property type="evidence" value="ECO:0007669"/>
    <property type="project" value="UniProtKB-KW"/>
</dbReference>
<feature type="transmembrane region" description="Helical" evidence="5">
    <location>
        <begin position="20"/>
        <end position="41"/>
    </location>
</feature>
<evidence type="ECO:0000256" key="1">
    <source>
        <dbReference type="ARBA" id="ARBA00004141"/>
    </source>
</evidence>
<keyword evidence="2 5" id="KW-0812">Transmembrane</keyword>
<dbReference type="InterPro" id="IPR007300">
    <property type="entry name" value="CidB/LrgB"/>
</dbReference>
<feature type="transmembrane region" description="Helical" evidence="5">
    <location>
        <begin position="300"/>
        <end position="326"/>
    </location>
</feature>
<feature type="transmembrane region" description="Helical" evidence="5">
    <location>
        <begin position="143"/>
        <end position="162"/>
    </location>
</feature>
<evidence type="ECO:0000313" key="6">
    <source>
        <dbReference type="EMBL" id="QBM87639.1"/>
    </source>
</evidence>
<proteinExistence type="predicted"/>
<feature type="transmembrane region" description="Helical" evidence="5">
    <location>
        <begin position="364"/>
        <end position="383"/>
    </location>
</feature>
<dbReference type="Pfam" id="PF04172">
    <property type="entry name" value="LrgB"/>
    <property type="match status" value="1"/>
</dbReference>
<keyword evidence="3 5" id="KW-1133">Transmembrane helix</keyword>
<reference evidence="7" key="1">
    <citation type="submission" date="2019-03" db="EMBL/GenBank/DDBJ databases">
        <title>Snf2 controls pulcherriminic acid biosynthesis and connects pigmentation and antifungal activity of the yeast Metschnikowia pulcherrima.</title>
        <authorList>
            <person name="Gore-Lloyd D."/>
            <person name="Sumann I."/>
            <person name="Brachmann A.O."/>
            <person name="Schneeberger K."/>
            <person name="Ortiz-Merino R.A."/>
            <person name="Moreno-Beltran M."/>
            <person name="Schlaefli M."/>
            <person name="Kirner P."/>
            <person name="Santos Kron A."/>
            <person name="Wolfe K.H."/>
            <person name="Piel J."/>
            <person name="Ahrens C.H."/>
            <person name="Henk D."/>
            <person name="Freimoser F.M."/>
        </authorList>
    </citation>
    <scope>NUCLEOTIDE SEQUENCE [LARGE SCALE GENOMIC DNA]</scope>
    <source>
        <strain evidence="7">APC 1.2</strain>
    </source>
</reference>
<organism evidence="6 7">
    <name type="scientific">Metschnikowia aff. pulcherrima</name>
    <dbReference type="NCBI Taxonomy" id="2163413"/>
    <lineage>
        <taxon>Eukaryota</taxon>
        <taxon>Fungi</taxon>
        <taxon>Dikarya</taxon>
        <taxon>Ascomycota</taxon>
        <taxon>Saccharomycotina</taxon>
        <taxon>Pichiomycetes</taxon>
        <taxon>Metschnikowiaceae</taxon>
        <taxon>Metschnikowia</taxon>
    </lineage>
</organism>
<feature type="transmembrane region" description="Helical" evidence="5">
    <location>
        <begin position="53"/>
        <end position="76"/>
    </location>
</feature>
<name>A0A4P6XLI2_9ASCO</name>
<feature type="transmembrane region" description="Helical" evidence="5">
    <location>
        <begin position="88"/>
        <end position="106"/>
    </location>
</feature>
<protein>
    <submittedName>
        <fullName evidence="6">Effector of murein hydrolase</fullName>
    </submittedName>
</protein>
<keyword evidence="4 5" id="KW-0472">Membrane</keyword>
<dbReference type="PANTHER" id="PTHR30249:SF0">
    <property type="entry name" value="PLASTIDAL GLYCOLATE_GLYCERATE TRANSLOCATOR 1, CHLOROPLASTIC"/>
    <property type="match status" value="1"/>
</dbReference>
<dbReference type="Proteomes" id="UP000292447">
    <property type="component" value="Chromosome II"/>
</dbReference>
<feature type="transmembrane region" description="Helical" evidence="5">
    <location>
        <begin position="522"/>
        <end position="542"/>
    </location>
</feature>
<sequence length="614" mass="68524">MTLIYDLFQGAIQGLWHSRFHIIHSFIITPIGILLLLCILYGFNVLLKDIAHVYFPSSVFCMLINLLILMSLSMVSNLESRESKSFKIVRVLGSLASWVLQHYLMLIRPPMNFSLKWINVFFIPSFVILPLSDRITFVECMKIAAIFVFGGLSLMIFNIYTIRAIRKFLKLVGQEFLAPKKCELISTQRNNKKRKDKCDNYTNQSYILPQVDITTIDLLCLRKVKTEPTVGSELPFSTLGSFVGQNTVLHSFPSSATTPAYILGSSKGLSSNSLDSSDRQEALYSQILLPMSQLNERAKLIAIFITNYIDWIFYLLLFCVALPLYYVGAIHVMLPFHLGLTVIAYYVAILSLDRFPSAKKYAHPILILTAEILLVCFISSLIYHRGSLSGFLDDLKYYKTGKNYLNLFNGKALYDNGKPVPGSSMGFTSQPMWPGCGDILTSLMDISIVSLSLPMFTHRHDFIKNFWLLMPPIFTSTCLTFFCYPLICFHIGISSERSLGFIGRLVTLALGTPLITSLGGSVSLMAVCTILSGICGVLIGDWFFKLFKIPSNDFVTRGVTLGINCGAIATAHLLDLDPRAASMSSLSFSLLGTIMIILASVGAIREIVRSWVGL</sequence>
<comment type="subcellular location">
    <subcellularLocation>
        <location evidence="1">Membrane</location>
        <topology evidence="1">Multi-pass membrane protein</topology>
    </subcellularLocation>
</comment>
<dbReference type="EMBL" id="CP034457">
    <property type="protein sequence ID" value="QBM87639.1"/>
    <property type="molecule type" value="Genomic_DNA"/>
</dbReference>
<evidence type="ECO:0000256" key="2">
    <source>
        <dbReference type="ARBA" id="ARBA00022692"/>
    </source>
</evidence>